<dbReference type="AlphaFoldDB" id="A0A0Q3VFG0"/>
<dbReference type="InterPro" id="IPR002931">
    <property type="entry name" value="Transglutaminase-like"/>
</dbReference>
<keyword evidence="2" id="KW-0472">Membrane</keyword>
<dbReference type="PANTHER" id="PTHR42736:SF1">
    <property type="entry name" value="PROTEIN-GLUTAMINE GAMMA-GLUTAMYLTRANSFERASE"/>
    <property type="match status" value="1"/>
</dbReference>
<dbReference type="STRING" id="1637975.AN957_03360"/>
<dbReference type="Proteomes" id="UP000050996">
    <property type="component" value="Unassembled WGS sequence"/>
</dbReference>
<dbReference type="SUPFAM" id="SSF54001">
    <property type="entry name" value="Cysteine proteinases"/>
    <property type="match status" value="1"/>
</dbReference>
<feature type="transmembrane region" description="Helical" evidence="2">
    <location>
        <begin position="10"/>
        <end position="27"/>
    </location>
</feature>
<feature type="transmembrane region" description="Helical" evidence="2">
    <location>
        <begin position="142"/>
        <end position="161"/>
    </location>
</feature>
<dbReference type="Pfam" id="PF11992">
    <property type="entry name" value="TgpA_N"/>
    <property type="match status" value="1"/>
</dbReference>
<dbReference type="Pfam" id="PF13559">
    <property type="entry name" value="DUF4129"/>
    <property type="match status" value="1"/>
</dbReference>
<evidence type="ECO:0000313" key="5">
    <source>
        <dbReference type="Proteomes" id="UP000050996"/>
    </source>
</evidence>
<dbReference type="InterPro" id="IPR025403">
    <property type="entry name" value="TgpA-like_C"/>
</dbReference>
<proteinExistence type="predicted"/>
<evidence type="ECO:0000256" key="1">
    <source>
        <dbReference type="SAM" id="MobiDB-lite"/>
    </source>
</evidence>
<dbReference type="EMBL" id="LJIX01000006">
    <property type="protein sequence ID" value="KQL17743.1"/>
    <property type="molecule type" value="Genomic_DNA"/>
</dbReference>
<feature type="region of interest" description="Disordered" evidence="1">
    <location>
        <begin position="565"/>
        <end position="594"/>
    </location>
</feature>
<dbReference type="Gene3D" id="3.10.620.30">
    <property type="match status" value="1"/>
</dbReference>
<feature type="transmembrane region" description="Helical" evidence="2">
    <location>
        <begin position="114"/>
        <end position="135"/>
    </location>
</feature>
<dbReference type="PATRIC" id="fig|1637975.4.peg.339"/>
<dbReference type="PANTHER" id="PTHR42736">
    <property type="entry name" value="PROTEIN-GLUTAMINE GAMMA-GLUTAMYLTRANSFERASE"/>
    <property type="match status" value="1"/>
</dbReference>
<dbReference type="InterPro" id="IPR021878">
    <property type="entry name" value="TgpA_N"/>
</dbReference>
<feature type="domain" description="Transglutaminase-like" evidence="3">
    <location>
        <begin position="476"/>
        <end position="551"/>
    </location>
</feature>
<feature type="transmembrane region" description="Helical" evidence="2">
    <location>
        <begin position="39"/>
        <end position="60"/>
    </location>
</feature>
<accession>A0A0Q3VFG0</accession>
<comment type="caution">
    <text evidence="4">The sequence shown here is derived from an EMBL/GenBank/DDBJ whole genome shotgun (WGS) entry which is preliminary data.</text>
</comment>
<name>A0A0Q3VFG0_9BACI</name>
<sequence>MTSRKVQKDLMTFIMYIFGFLLLWEWLRPLEQLTDTSNIWVFLSFIFISLLLSFIGTPVIIGGCIKWVFIIAALDFLYIDEAFFQFKWVSVFITDFIESFQFVMARDWANLSNLFRSFLFFVLLWLMTYLIQYWLINRKQIFIFFFMTLVYITVLDTFTPYNAGWAIVRTVISGFAVLGMLTFFRLLDKEGIKKETNLSRKWMIPLVAMIVVSIGFGLAAPKAEPIWPDPVPYLTSYGKESGDGTGVQKIGYGLDDSSLGGPFIGDNQVVFTVEAESRHYWKVETKDVYTGKGWITSGSREVRSPFGSADQVPITSFFNRPGVETVKESSTVYSLNNNSHIVYPLGIKKIDAASFFSFELEVATEKIHSLEGDSPSPIKQYTLDYVVPRYSVTALNEASSEKNIVENNELINRYTQLPKDLPQRIQELAKEITDGKDSWFEKARELESYFSRSGYSYDQKDVAVPGDDEDYVDQFLFDTKQGYCDNFSTSMVVMARSIGIPARWVKGYTEGEYKGISESGSRMFEITNNNAHSWVEVYFPGIGWVPFEPTQGFSNSVQFNFDTASQSHDQPSVMNPEELEKDKPELKENNERQAASSEGSFKKLFVPIKNFFEVYWKWIALVIIVLAVLALIIYKIRGRWLPYYLTLRFKWTKKDENFQKAYMLLLRELERYGLHRKDGQTLRDYADYVDRFFSSREMGRLTARYEQLIYRGNLQKGSWKETKELWENLIKKTIA</sequence>
<organism evidence="4 5">
    <name type="scientific">Cytobacillus solani</name>
    <dbReference type="NCBI Taxonomy" id="1637975"/>
    <lineage>
        <taxon>Bacteria</taxon>
        <taxon>Bacillati</taxon>
        <taxon>Bacillota</taxon>
        <taxon>Bacilli</taxon>
        <taxon>Bacillales</taxon>
        <taxon>Bacillaceae</taxon>
        <taxon>Cytobacillus</taxon>
    </lineage>
</organism>
<gene>
    <name evidence="4" type="ORF">AN957_03360</name>
</gene>
<dbReference type="InterPro" id="IPR038765">
    <property type="entry name" value="Papain-like_cys_pep_sf"/>
</dbReference>
<feature type="transmembrane region" description="Helical" evidence="2">
    <location>
        <begin position="167"/>
        <end position="187"/>
    </location>
</feature>
<evidence type="ECO:0000313" key="4">
    <source>
        <dbReference type="EMBL" id="KQL17743.1"/>
    </source>
</evidence>
<keyword evidence="2" id="KW-0812">Transmembrane</keyword>
<keyword evidence="2" id="KW-1133">Transmembrane helix</keyword>
<dbReference type="InterPro" id="IPR052901">
    <property type="entry name" value="Bact_TGase-like"/>
</dbReference>
<feature type="compositionally biased region" description="Basic and acidic residues" evidence="1">
    <location>
        <begin position="578"/>
        <end position="591"/>
    </location>
</feature>
<evidence type="ECO:0000256" key="2">
    <source>
        <dbReference type="SAM" id="Phobius"/>
    </source>
</evidence>
<dbReference type="SMART" id="SM00460">
    <property type="entry name" value="TGc"/>
    <property type="match status" value="1"/>
</dbReference>
<feature type="transmembrane region" description="Helical" evidence="2">
    <location>
        <begin position="202"/>
        <end position="220"/>
    </location>
</feature>
<keyword evidence="5" id="KW-1185">Reference proteome</keyword>
<evidence type="ECO:0000259" key="3">
    <source>
        <dbReference type="SMART" id="SM00460"/>
    </source>
</evidence>
<protein>
    <submittedName>
        <fullName evidence="4">Transglutaminase</fullName>
    </submittedName>
</protein>
<reference evidence="4 5" key="1">
    <citation type="submission" date="2015-09" db="EMBL/GenBank/DDBJ databases">
        <title>Genome sequencing project for genomic taxonomy and phylogenomics of Bacillus-like bacteria.</title>
        <authorList>
            <person name="Liu B."/>
            <person name="Wang J."/>
            <person name="Zhu Y."/>
            <person name="Liu G."/>
            <person name="Chen Q."/>
            <person name="Chen Z."/>
            <person name="Lan J."/>
            <person name="Che J."/>
            <person name="Ge C."/>
            <person name="Shi H."/>
            <person name="Pan Z."/>
            <person name="Liu X."/>
        </authorList>
    </citation>
    <scope>NUCLEOTIDE SEQUENCE [LARGE SCALE GENOMIC DNA]</scope>
    <source>
        <strain evidence="4 5">FJAT-18043</strain>
    </source>
</reference>
<feature type="transmembrane region" description="Helical" evidence="2">
    <location>
        <begin position="615"/>
        <end position="634"/>
    </location>
</feature>
<dbReference type="Pfam" id="PF01841">
    <property type="entry name" value="Transglut_core"/>
    <property type="match status" value="1"/>
</dbReference>
<dbReference type="RefSeq" id="WP_056682295.1">
    <property type="nucleotide sequence ID" value="NZ_LJIX01000006.1"/>
</dbReference>